<dbReference type="InterPro" id="IPR013785">
    <property type="entry name" value="Aldolase_TIM"/>
</dbReference>
<gene>
    <name evidence="7" type="ORF">CR164_01710</name>
</gene>
<dbReference type="CDD" id="cd01335">
    <property type="entry name" value="Radical_SAM"/>
    <property type="match status" value="1"/>
</dbReference>
<dbReference type="AlphaFoldDB" id="A0A317TBW0"/>
<dbReference type="SUPFAM" id="SSF102114">
    <property type="entry name" value="Radical SAM enzymes"/>
    <property type="match status" value="1"/>
</dbReference>
<name>A0A317TBW0_9CHLB</name>
<dbReference type="InterPro" id="IPR023885">
    <property type="entry name" value="4Fe4S-binding_SPASM_dom"/>
</dbReference>
<feature type="domain" description="Radical SAM core" evidence="6">
    <location>
        <begin position="21"/>
        <end position="246"/>
    </location>
</feature>
<dbReference type="InterPro" id="IPR007197">
    <property type="entry name" value="rSAM"/>
</dbReference>
<evidence type="ECO:0000259" key="6">
    <source>
        <dbReference type="PROSITE" id="PS51918"/>
    </source>
</evidence>
<evidence type="ECO:0000313" key="7">
    <source>
        <dbReference type="EMBL" id="PWW83296.1"/>
    </source>
</evidence>
<dbReference type="PANTHER" id="PTHR11228:SF34">
    <property type="entry name" value="TUNGSTEN-CONTAINING ALDEHYDE FERREDOXIN OXIDOREDUCTASE COFACTOR MODIFYING PROTEIN"/>
    <property type="match status" value="1"/>
</dbReference>
<dbReference type="OrthoDB" id="9805809at2"/>
<reference evidence="8" key="1">
    <citation type="submission" date="2017-10" db="EMBL/GenBank/DDBJ databases">
        <authorList>
            <person name="Gaisin V.A."/>
            <person name="Rysina M.S."/>
            <person name="Grouzdev D.S."/>
        </authorList>
    </citation>
    <scope>NUCLEOTIDE SEQUENCE [LARGE SCALE GENOMIC DNA]</scope>
    <source>
        <strain evidence="8">V1</strain>
    </source>
</reference>
<dbReference type="InterPro" id="IPR058240">
    <property type="entry name" value="rSAM_sf"/>
</dbReference>
<dbReference type="SFLD" id="SFLDG01067">
    <property type="entry name" value="SPASM/twitch_domain_containing"/>
    <property type="match status" value="1"/>
</dbReference>
<dbReference type="EMBL" id="PDNZ01000001">
    <property type="protein sequence ID" value="PWW83296.1"/>
    <property type="molecule type" value="Genomic_DNA"/>
</dbReference>
<protein>
    <submittedName>
        <fullName evidence="7">Radical SAM protein</fullName>
    </submittedName>
</protein>
<keyword evidence="5" id="KW-0411">Iron-sulfur</keyword>
<evidence type="ECO:0000256" key="2">
    <source>
        <dbReference type="ARBA" id="ARBA00022691"/>
    </source>
</evidence>
<evidence type="ECO:0000256" key="5">
    <source>
        <dbReference type="ARBA" id="ARBA00023014"/>
    </source>
</evidence>
<dbReference type="GO" id="GO:0046872">
    <property type="term" value="F:metal ion binding"/>
    <property type="evidence" value="ECO:0007669"/>
    <property type="project" value="UniProtKB-KW"/>
</dbReference>
<dbReference type="GO" id="GO:0003824">
    <property type="term" value="F:catalytic activity"/>
    <property type="evidence" value="ECO:0007669"/>
    <property type="project" value="InterPro"/>
</dbReference>
<dbReference type="RefSeq" id="WP_110022176.1">
    <property type="nucleotide sequence ID" value="NZ_PDNZ01000001.1"/>
</dbReference>
<keyword evidence="4" id="KW-0408">Iron</keyword>
<evidence type="ECO:0000256" key="1">
    <source>
        <dbReference type="ARBA" id="ARBA00001966"/>
    </source>
</evidence>
<evidence type="ECO:0000256" key="3">
    <source>
        <dbReference type="ARBA" id="ARBA00022723"/>
    </source>
</evidence>
<dbReference type="Pfam" id="PF13186">
    <property type="entry name" value="SPASM"/>
    <property type="match status" value="1"/>
</dbReference>
<keyword evidence="3" id="KW-0479">Metal-binding</keyword>
<dbReference type="InterPro" id="IPR050377">
    <property type="entry name" value="Radical_SAM_PqqE_MftC-like"/>
</dbReference>
<keyword evidence="2" id="KW-0949">S-adenosyl-L-methionine</keyword>
<evidence type="ECO:0000313" key="8">
    <source>
        <dbReference type="Proteomes" id="UP000246278"/>
    </source>
</evidence>
<comment type="cofactor">
    <cofactor evidence="1">
        <name>[4Fe-4S] cluster</name>
        <dbReference type="ChEBI" id="CHEBI:49883"/>
    </cofactor>
</comment>
<organism evidence="7 8">
    <name type="scientific">Prosthecochloris marina</name>
    <dbReference type="NCBI Taxonomy" id="2017681"/>
    <lineage>
        <taxon>Bacteria</taxon>
        <taxon>Pseudomonadati</taxon>
        <taxon>Chlorobiota</taxon>
        <taxon>Chlorobiia</taxon>
        <taxon>Chlorobiales</taxon>
        <taxon>Chlorobiaceae</taxon>
        <taxon>Prosthecochloris</taxon>
    </lineage>
</organism>
<dbReference type="Pfam" id="PF04055">
    <property type="entry name" value="Radical_SAM"/>
    <property type="match status" value="1"/>
</dbReference>
<proteinExistence type="predicted"/>
<evidence type="ECO:0000256" key="4">
    <source>
        <dbReference type="ARBA" id="ARBA00023004"/>
    </source>
</evidence>
<sequence length="331" mass="37900">MKKPIMLKGLEFNFDLEIAEKARKESRLLLLDIDFSELCDLNCRYCDRYDDRQIDGKTKLSYEEYIELFQQAHSLGCKTVEIPGVGEPMLDPNFWKYLEAIHSLGMTTVIYTSAYGRKGALITEDSARYMKELGVSVILKCESMIHSVQDSLVGCKGYSEVMERVLFVLIKVGFNVPDVTHLGIHTVITNENKNDVIDIFRFCRRNNIFPYVVSSIPDGNALRMGTVIMRDEAEKMLNEIKRIDLRENNVAYESVLPVAGGFYCRQIDIGMFVNLYGDIYECNGGGRYFGNIRDFGELSSAWHSEPLKSLREKPQNGYCPVREKHWRSCAV</sequence>
<accession>A0A317TBW0</accession>
<dbReference type="PANTHER" id="PTHR11228">
    <property type="entry name" value="RADICAL SAM DOMAIN PROTEIN"/>
    <property type="match status" value="1"/>
</dbReference>
<dbReference type="GO" id="GO:0051536">
    <property type="term" value="F:iron-sulfur cluster binding"/>
    <property type="evidence" value="ECO:0007669"/>
    <property type="project" value="UniProtKB-KW"/>
</dbReference>
<dbReference type="Proteomes" id="UP000246278">
    <property type="component" value="Unassembled WGS sequence"/>
</dbReference>
<dbReference type="PROSITE" id="PS51918">
    <property type="entry name" value="RADICAL_SAM"/>
    <property type="match status" value="1"/>
</dbReference>
<dbReference type="SFLD" id="SFLDS00029">
    <property type="entry name" value="Radical_SAM"/>
    <property type="match status" value="1"/>
</dbReference>
<dbReference type="Gene3D" id="3.20.20.70">
    <property type="entry name" value="Aldolase class I"/>
    <property type="match status" value="1"/>
</dbReference>
<comment type="caution">
    <text evidence="7">The sequence shown here is derived from an EMBL/GenBank/DDBJ whole genome shotgun (WGS) entry which is preliminary data.</text>
</comment>
<keyword evidence="8" id="KW-1185">Reference proteome</keyword>